<evidence type="ECO:0000256" key="1">
    <source>
        <dbReference type="SAM" id="SignalP"/>
    </source>
</evidence>
<proteinExistence type="predicted"/>
<evidence type="ECO:0000313" key="3">
    <source>
        <dbReference type="Proteomes" id="UP001472866"/>
    </source>
</evidence>
<dbReference type="AlphaFoldDB" id="A0AAX4PDG9"/>
<evidence type="ECO:0000313" key="2">
    <source>
        <dbReference type="EMBL" id="WZN63665.1"/>
    </source>
</evidence>
<accession>A0AAX4PDG9</accession>
<organism evidence="2 3">
    <name type="scientific">Chloropicon roscoffensis</name>
    <dbReference type="NCBI Taxonomy" id="1461544"/>
    <lineage>
        <taxon>Eukaryota</taxon>
        <taxon>Viridiplantae</taxon>
        <taxon>Chlorophyta</taxon>
        <taxon>Chloropicophyceae</taxon>
        <taxon>Chloropicales</taxon>
        <taxon>Chloropicaceae</taxon>
        <taxon>Chloropicon</taxon>
    </lineage>
</organism>
<sequence>MVVGGVLCRLIALTSLAASTFNTITVEVSTPSFVEPEGLLFCLATPGASLSDATASLVSLAQGGGQFDQTGAQTVFDFGSSGGSLEDVSFFQTKATFWEQNALEHGTVYDVLGTDEYFSESYARRRYDDLQFAHGDALVPSTPTGEGDSANCVLLTGTWKAGTRYALELNVSNPDGVSSPLVVWHAPISYAKIDEGHTRYAVRGSKEGQTCEPRQALRDWGGAELETYDACEVLRSVVGGASETEPESCLADLRTKYLADPLPGVDQHSAKVNVFRSAGGLLESGVDVSTLTNSTCGFNEAFSANFGGECVDCGEGSVEYDLATGKPLSCSCASTRERRAIGGPFCGRFRFPLCGGQATPFCGVSNSTATSARDVAASVCSFYAEKYGDLLERRASALSVAHAYLEDFLELAHSFLDRDDLYAANETFASSFAFDERHGDSPTRRLGVKPNCYHCNGGEFEDFETGQRSKVRDDFFDAVQVFRLIGFVLHTKGYPCDALFSASDPFRKAYGSFTEEVCQAL</sequence>
<reference evidence="2 3" key="1">
    <citation type="submission" date="2024-03" db="EMBL/GenBank/DDBJ databases">
        <title>Complete genome sequence of the green alga Chloropicon roscoffensis RCC1871.</title>
        <authorList>
            <person name="Lemieux C."/>
            <person name="Pombert J.-F."/>
            <person name="Otis C."/>
            <person name="Turmel M."/>
        </authorList>
    </citation>
    <scope>NUCLEOTIDE SEQUENCE [LARGE SCALE GENOMIC DNA]</scope>
    <source>
        <strain evidence="2 3">RCC1871</strain>
    </source>
</reference>
<dbReference type="Proteomes" id="UP001472866">
    <property type="component" value="Chromosome 08"/>
</dbReference>
<protein>
    <submittedName>
        <fullName evidence="2">Uncharacterized protein</fullName>
    </submittedName>
</protein>
<keyword evidence="1" id="KW-0732">Signal</keyword>
<dbReference type="EMBL" id="CP151508">
    <property type="protein sequence ID" value="WZN63665.1"/>
    <property type="molecule type" value="Genomic_DNA"/>
</dbReference>
<keyword evidence="3" id="KW-1185">Reference proteome</keyword>
<feature type="chain" id="PRO_5043780372" evidence="1">
    <location>
        <begin position="18"/>
        <end position="521"/>
    </location>
</feature>
<gene>
    <name evidence="2" type="ORF">HKI87_08g52160</name>
</gene>
<name>A0AAX4PDG9_9CHLO</name>
<feature type="signal peptide" evidence="1">
    <location>
        <begin position="1"/>
        <end position="17"/>
    </location>
</feature>